<keyword evidence="2" id="KW-1185">Reference proteome</keyword>
<name>A0AA37NWG8_9PEZI</name>
<comment type="caution">
    <text evidence="1">The sequence shown here is derived from an EMBL/GenBank/DDBJ whole genome shotgun (WGS) entry which is preliminary data.</text>
</comment>
<dbReference type="PANTHER" id="PTHR36681">
    <property type="entry name" value="NUCLEAR GTPASE, GERMINAL CENTER-ASSOCIATED, TANDEM DUPLICATE 3"/>
    <property type="match status" value="1"/>
</dbReference>
<sequence>MDWHEPGAACTCVVTEYHHHAGRDFFIDVDLFSMDELMEQATELLQSYRRFHLHAGEMTREDGVEEAKEQANVARDTFLAMFRGRLGDGDFLTEKTEKDVLSTMRSWLEQTYPKVGGRHAKGELQECSRLLMSLTSETAGAHGPAVWPYIKKIRIITERYLRECDEILAICNIGRATTDVGVASVFELARKAELSNVGIVCTKSDIKEQKRFELKRYLIETRNTSVSRKLHELYDNKIPAGALRVFCVSNTEYRAGRWLPRDDALPLLQLSGIIALRKHCLAIIGDSQLRIATKFVANDIPALLGDVGLWIESGAGSTSAEQKQIVRETLDKVEQMLHRVNTAVNPSLNMSAY</sequence>
<dbReference type="GeneID" id="73325270"/>
<dbReference type="EMBL" id="BQXU01000009">
    <property type="protein sequence ID" value="GKT44287.1"/>
    <property type="molecule type" value="Genomic_DNA"/>
</dbReference>
<proteinExistence type="predicted"/>
<evidence type="ECO:0000313" key="2">
    <source>
        <dbReference type="Proteomes" id="UP001055115"/>
    </source>
</evidence>
<organism evidence="1 2">
    <name type="scientific">Colletotrichum spaethianum</name>
    <dbReference type="NCBI Taxonomy" id="700344"/>
    <lineage>
        <taxon>Eukaryota</taxon>
        <taxon>Fungi</taxon>
        <taxon>Dikarya</taxon>
        <taxon>Ascomycota</taxon>
        <taxon>Pezizomycotina</taxon>
        <taxon>Sordariomycetes</taxon>
        <taxon>Hypocreomycetidae</taxon>
        <taxon>Glomerellales</taxon>
        <taxon>Glomerellaceae</taxon>
        <taxon>Colletotrichum</taxon>
        <taxon>Colletotrichum spaethianum species complex</taxon>
    </lineage>
</organism>
<evidence type="ECO:0000313" key="1">
    <source>
        <dbReference type="EMBL" id="GKT44287.1"/>
    </source>
</evidence>
<reference evidence="1 2" key="1">
    <citation type="submission" date="2022-03" db="EMBL/GenBank/DDBJ databases">
        <title>Genome data of Colletotrichum spp.</title>
        <authorList>
            <person name="Utami Y.D."/>
            <person name="Hiruma K."/>
        </authorList>
    </citation>
    <scope>NUCLEOTIDE SEQUENCE [LARGE SCALE GENOMIC DNA]</scope>
    <source>
        <strain evidence="1 2">MAFF 239500</strain>
    </source>
</reference>
<gene>
    <name evidence="1" type="ORF">ColSpa_04468</name>
</gene>
<dbReference type="Proteomes" id="UP001055115">
    <property type="component" value="Unassembled WGS sequence"/>
</dbReference>
<protein>
    <submittedName>
        <fullName evidence="1">Uncharacterized protein</fullName>
    </submittedName>
</protein>
<accession>A0AA37NWG8</accession>
<dbReference type="PANTHER" id="PTHR36681:SF3">
    <property type="entry name" value="NUCLEAR GTPASE, GERMINAL CENTER-ASSOCIATED, TANDEM DUPLICATE 3"/>
    <property type="match status" value="1"/>
</dbReference>
<dbReference type="AlphaFoldDB" id="A0AA37NWG8"/>
<dbReference type="RefSeq" id="XP_049126637.1">
    <property type="nucleotide sequence ID" value="XM_049270680.1"/>
</dbReference>